<feature type="compositionally biased region" description="Low complexity" evidence="7">
    <location>
        <begin position="232"/>
        <end position="243"/>
    </location>
</feature>
<dbReference type="InterPro" id="IPR011047">
    <property type="entry name" value="Quinoprotein_ADH-like_sf"/>
</dbReference>
<feature type="compositionally biased region" description="Low complexity" evidence="7">
    <location>
        <begin position="269"/>
        <end position="278"/>
    </location>
</feature>
<evidence type="ECO:0000256" key="6">
    <source>
        <dbReference type="PROSITE-ProRule" id="PRU00221"/>
    </source>
</evidence>
<evidence type="ECO:0000256" key="7">
    <source>
        <dbReference type="SAM" id="MobiDB-lite"/>
    </source>
</evidence>
<feature type="compositionally biased region" description="Basic and acidic residues" evidence="7">
    <location>
        <begin position="946"/>
        <end position="970"/>
    </location>
</feature>
<comment type="subcellular location">
    <subcellularLocation>
        <location evidence="1">Nucleus</location>
        <location evidence="1">Nucleolus</location>
    </subcellularLocation>
</comment>
<evidence type="ECO:0000259" key="8">
    <source>
        <dbReference type="Pfam" id="PF04003"/>
    </source>
</evidence>
<dbReference type="AlphaFoldDB" id="A0A7S3QWV8"/>
<dbReference type="InterPro" id="IPR036322">
    <property type="entry name" value="WD40_repeat_dom_sf"/>
</dbReference>
<accession>A0A7S3QWV8</accession>
<feature type="domain" description="Small-subunit processome Utp12" evidence="8">
    <location>
        <begin position="805"/>
        <end position="917"/>
    </location>
</feature>
<dbReference type="Pfam" id="PF00400">
    <property type="entry name" value="WD40"/>
    <property type="match status" value="7"/>
</dbReference>
<dbReference type="SUPFAM" id="SSF50998">
    <property type="entry name" value="Quinoprotein alcohol dehydrogenase-like"/>
    <property type="match status" value="1"/>
</dbReference>
<dbReference type="GO" id="GO:0034388">
    <property type="term" value="C:Pwp2p-containing subcomplex of 90S preribosome"/>
    <property type="evidence" value="ECO:0007669"/>
    <property type="project" value="TreeGrafter"/>
</dbReference>
<dbReference type="PROSITE" id="PS50294">
    <property type="entry name" value="WD_REPEATS_REGION"/>
    <property type="match status" value="4"/>
</dbReference>
<sequence>MNFRFSNLLGAPYRGGNLIIHDNELLTPVGNRVGQVDLVHSTSHTLPFENLKQIQTLCVSPDGSLLLSVDEDGRALLINRKRRALLHHFSFKGKVSVAKFSPDGQYLAAGVGRLVQVWRTPSFEKQMSPMQLHRTYGQCHSDILALDWSPDSQFIAVASKDIVARVFSLNPIEGYEPPVLSGHKDAIVAIFFMSAATRRAALVEGRELPVLCTLSRDGAFFTWTFTPSQALGSSTQQQGTTVVVGGGPQPKRQKLADGTAAHETDAQRAAAKAAAAQAGEEEGEEAGGEEPDVMPFLAGGKWSCASKDYVAQRGARVSCAAYHPGNSLLVAGLTSGLFDIYQLPGWENIQTLSISRERVSSLAFNHTGDWIAVGCAKLGQLLVWEWRSDSYVLKQQGHYHDISTTAFSPDGALVATGSDDRKVKLFQLSSGFCFITFAEHTAPVTSVAFLPSGQALVSASLDGTVRAYDLIRYRNFRTMTSPQPVQFGCVAVDPGGEVVAAGTVDTFQIYVWSVRTGRLLDVLAGHEGPVSQLAFSPGGGPATLLASASWDKTVRTWDVFSGRGAVESLPHNHDVLALAFAPNGKQLAAATLNGDITFWDPHEAVLVHTIEGRRDIRGGRLASDRRAAGNLSSGAAFRSLAYSADGSFLIAGGSSRYVVIYDVVERVMLRRFAVTNNRSLDGVLDVLNSKHVTDAGPLALIDNEGDADDAELLPATLEAAAAADVPGTGTAKKRPPARTSCVALSPTGRCWVAASTEGLVLYSLGDDLLFDPTDLTEDLTPAACRKALAAGAYVRAALIALRLGDQQLLAQCIFTTPQSQVSTVAAALPVAFIPQLITALSDHLQQSAHLEFVLRWCHAVCVAHGPTLEAAAGGVGRAAAAAAAALPALRSLQKALTRAHEDLAAAAEANVYTLEYLFMAGQAEQAAVDTQMRTHISVDNGEGAEAEGKKREQGSKEGRNGVKQQRRESTGDMVGQQGEGAGNEEEMSSSDDKEDDGDGEANGVEDDGVMPLVSVKRIGGSRQGGDVEQETGEEESEDEDGEGDEEESEGAGEEGSMPGWG</sequence>
<dbReference type="PROSITE" id="PS50082">
    <property type="entry name" value="WD_REPEATS_2"/>
    <property type="match status" value="4"/>
</dbReference>
<feature type="compositionally biased region" description="Acidic residues" evidence="7">
    <location>
        <begin position="982"/>
        <end position="1008"/>
    </location>
</feature>
<feature type="repeat" description="WD" evidence="6">
    <location>
        <begin position="523"/>
        <end position="567"/>
    </location>
</feature>
<dbReference type="InterPro" id="IPR007148">
    <property type="entry name" value="SSU_processome_Utp12"/>
</dbReference>
<keyword evidence="3 6" id="KW-0853">WD repeat</keyword>
<protein>
    <recommendedName>
        <fullName evidence="8">Small-subunit processome Utp12 domain-containing protein</fullName>
    </recommendedName>
</protein>
<organism evidence="9">
    <name type="scientific">Dunaliella tertiolecta</name>
    <name type="common">Green alga</name>
    <dbReference type="NCBI Taxonomy" id="3047"/>
    <lineage>
        <taxon>Eukaryota</taxon>
        <taxon>Viridiplantae</taxon>
        <taxon>Chlorophyta</taxon>
        <taxon>core chlorophytes</taxon>
        <taxon>Chlorophyceae</taxon>
        <taxon>CS clade</taxon>
        <taxon>Chlamydomonadales</taxon>
        <taxon>Dunaliellaceae</taxon>
        <taxon>Dunaliella</taxon>
    </lineage>
</organism>
<dbReference type="GO" id="GO:0032040">
    <property type="term" value="C:small-subunit processome"/>
    <property type="evidence" value="ECO:0007669"/>
    <property type="project" value="TreeGrafter"/>
</dbReference>
<comment type="similarity">
    <text evidence="2">Belongs to the WD repeat PWP2 family.</text>
</comment>
<gene>
    <name evidence="9" type="ORF">DTER00134_LOCUS10252</name>
</gene>
<dbReference type="InterPro" id="IPR027145">
    <property type="entry name" value="PWP2"/>
</dbReference>
<dbReference type="PANTHER" id="PTHR19858">
    <property type="entry name" value="WD40 REPEAT PROTEIN"/>
    <property type="match status" value="1"/>
</dbReference>
<dbReference type="SMART" id="SM00320">
    <property type="entry name" value="WD40"/>
    <property type="match status" value="12"/>
</dbReference>
<keyword evidence="5" id="KW-0539">Nucleus</keyword>
<evidence type="ECO:0000256" key="2">
    <source>
        <dbReference type="ARBA" id="ARBA00010226"/>
    </source>
</evidence>
<proteinExistence type="inferred from homology"/>
<feature type="region of interest" description="Disordered" evidence="7">
    <location>
        <begin position="231"/>
        <end position="292"/>
    </location>
</feature>
<dbReference type="GO" id="GO:0000462">
    <property type="term" value="P:maturation of SSU-rRNA from tricistronic rRNA transcript (SSU-rRNA, 5.8S rRNA, LSU-rRNA)"/>
    <property type="evidence" value="ECO:0007669"/>
    <property type="project" value="TreeGrafter"/>
</dbReference>
<dbReference type="EMBL" id="HBIP01017417">
    <property type="protein sequence ID" value="CAE0495179.1"/>
    <property type="molecule type" value="Transcribed_RNA"/>
</dbReference>
<dbReference type="InterPro" id="IPR019775">
    <property type="entry name" value="WD40_repeat_CS"/>
</dbReference>
<name>A0A7S3QWV8_DUNTE</name>
<evidence type="ECO:0000256" key="5">
    <source>
        <dbReference type="ARBA" id="ARBA00023242"/>
    </source>
</evidence>
<dbReference type="CDD" id="cd00200">
    <property type="entry name" value="WD40"/>
    <property type="match status" value="1"/>
</dbReference>
<feature type="repeat" description="WD" evidence="6">
    <location>
        <begin position="395"/>
        <end position="436"/>
    </location>
</feature>
<feature type="compositionally biased region" description="Acidic residues" evidence="7">
    <location>
        <begin position="279"/>
        <end position="292"/>
    </location>
</feature>
<evidence type="ECO:0000256" key="4">
    <source>
        <dbReference type="ARBA" id="ARBA00022737"/>
    </source>
</evidence>
<keyword evidence="4" id="KW-0677">Repeat</keyword>
<evidence type="ECO:0000313" key="9">
    <source>
        <dbReference type="EMBL" id="CAE0495179.1"/>
    </source>
</evidence>
<feature type="compositionally biased region" description="Acidic residues" evidence="7">
    <location>
        <begin position="1027"/>
        <end position="1052"/>
    </location>
</feature>
<evidence type="ECO:0000256" key="1">
    <source>
        <dbReference type="ARBA" id="ARBA00004604"/>
    </source>
</evidence>
<dbReference type="InterPro" id="IPR001680">
    <property type="entry name" value="WD40_rpt"/>
</dbReference>
<feature type="region of interest" description="Disordered" evidence="7">
    <location>
        <begin position="938"/>
        <end position="1061"/>
    </location>
</feature>
<dbReference type="GO" id="GO:0000028">
    <property type="term" value="P:ribosomal small subunit assembly"/>
    <property type="evidence" value="ECO:0007669"/>
    <property type="project" value="TreeGrafter"/>
</dbReference>
<evidence type="ECO:0000256" key="3">
    <source>
        <dbReference type="ARBA" id="ARBA00022574"/>
    </source>
</evidence>
<feature type="repeat" description="WD" evidence="6">
    <location>
        <begin position="568"/>
        <end position="609"/>
    </location>
</feature>
<dbReference type="InterPro" id="IPR015943">
    <property type="entry name" value="WD40/YVTN_repeat-like_dom_sf"/>
</dbReference>
<feature type="repeat" description="WD" evidence="6">
    <location>
        <begin position="437"/>
        <end position="478"/>
    </location>
</feature>
<reference evidence="9" key="1">
    <citation type="submission" date="2021-01" db="EMBL/GenBank/DDBJ databases">
        <authorList>
            <person name="Corre E."/>
            <person name="Pelletier E."/>
            <person name="Niang G."/>
            <person name="Scheremetjew M."/>
            <person name="Finn R."/>
            <person name="Kale V."/>
            <person name="Holt S."/>
            <person name="Cochrane G."/>
            <person name="Meng A."/>
            <person name="Brown T."/>
            <person name="Cohen L."/>
        </authorList>
    </citation>
    <scope>NUCLEOTIDE SEQUENCE</scope>
    <source>
        <strain evidence="9">CCMP1320</strain>
    </source>
</reference>
<dbReference type="SUPFAM" id="SSF50978">
    <property type="entry name" value="WD40 repeat-like"/>
    <property type="match status" value="1"/>
</dbReference>
<dbReference type="PROSITE" id="PS00678">
    <property type="entry name" value="WD_REPEATS_1"/>
    <property type="match status" value="1"/>
</dbReference>
<dbReference type="Gene3D" id="2.130.10.10">
    <property type="entry name" value="YVTN repeat-like/Quinoprotein amine dehydrogenase"/>
    <property type="match status" value="3"/>
</dbReference>
<dbReference type="PANTHER" id="PTHR19858:SF0">
    <property type="entry name" value="PERIODIC TRYPTOPHAN PROTEIN 2 HOMOLOG"/>
    <property type="match status" value="1"/>
</dbReference>
<dbReference type="Pfam" id="PF04003">
    <property type="entry name" value="Utp12"/>
    <property type="match status" value="1"/>
</dbReference>